<dbReference type="STRING" id="92696.A0A4R0RSI5"/>
<dbReference type="GO" id="GO:0005975">
    <property type="term" value="P:carbohydrate metabolic process"/>
    <property type="evidence" value="ECO:0007669"/>
    <property type="project" value="InterPro"/>
</dbReference>
<dbReference type="GO" id="GO:0004553">
    <property type="term" value="F:hydrolase activity, hydrolyzing O-glycosyl compounds"/>
    <property type="evidence" value="ECO:0007669"/>
    <property type="project" value="InterPro"/>
</dbReference>
<keyword evidence="1" id="KW-0378">Hydrolase</keyword>
<dbReference type="Gene3D" id="3.40.50.1700">
    <property type="entry name" value="Glycoside hydrolase family 3 C-terminal domain"/>
    <property type="match status" value="1"/>
</dbReference>
<evidence type="ECO:0000313" key="2">
    <source>
        <dbReference type="EMBL" id="TCD69285.1"/>
    </source>
</evidence>
<evidence type="ECO:0000256" key="1">
    <source>
        <dbReference type="ARBA" id="ARBA00022801"/>
    </source>
</evidence>
<organism evidence="2 3">
    <name type="scientific">Steccherinum ochraceum</name>
    <dbReference type="NCBI Taxonomy" id="92696"/>
    <lineage>
        <taxon>Eukaryota</taxon>
        <taxon>Fungi</taxon>
        <taxon>Dikarya</taxon>
        <taxon>Basidiomycota</taxon>
        <taxon>Agaricomycotina</taxon>
        <taxon>Agaricomycetes</taxon>
        <taxon>Polyporales</taxon>
        <taxon>Steccherinaceae</taxon>
        <taxon>Steccherinum</taxon>
    </lineage>
</organism>
<dbReference type="Proteomes" id="UP000292702">
    <property type="component" value="Unassembled WGS sequence"/>
</dbReference>
<dbReference type="EMBL" id="RWJN01000045">
    <property type="protein sequence ID" value="TCD69285.1"/>
    <property type="molecule type" value="Genomic_DNA"/>
</dbReference>
<dbReference type="SUPFAM" id="SSF52279">
    <property type="entry name" value="Beta-D-glucan exohydrolase, C-terminal domain"/>
    <property type="match status" value="1"/>
</dbReference>
<protein>
    <submittedName>
        <fullName evidence="2">Uncharacterized protein</fullName>
    </submittedName>
</protein>
<gene>
    <name evidence="2" type="ORF">EIP91_008220</name>
</gene>
<keyword evidence="3" id="KW-1185">Reference proteome</keyword>
<accession>A0A4R0RSI5</accession>
<proteinExistence type="predicted"/>
<comment type="caution">
    <text evidence="2">The sequence shown here is derived from an EMBL/GenBank/DDBJ whole genome shotgun (WGS) entry which is preliminary data.</text>
</comment>
<reference evidence="2 3" key="1">
    <citation type="submission" date="2018-11" db="EMBL/GenBank/DDBJ databases">
        <title>Genome assembly of Steccherinum ochraceum LE-BIN_3174, the white-rot fungus of the Steccherinaceae family (The Residual Polyporoid clade, Polyporales, Basidiomycota).</title>
        <authorList>
            <person name="Fedorova T.V."/>
            <person name="Glazunova O.A."/>
            <person name="Landesman E.O."/>
            <person name="Moiseenko K.V."/>
            <person name="Psurtseva N.V."/>
            <person name="Savinova O.S."/>
            <person name="Shakhova N.V."/>
            <person name="Tyazhelova T.V."/>
            <person name="Vasina D.V."/>
        </authorList>
    </citation>
    <scope>NUCLEOTIDE SEQUENCE [LARGE SCALE GENOMIC DNA]</scope>
    <source>
        <strain evidence="2 3">LE-BIN_3174</strain>
    </source>
</reference>
<dbReference type="AlphaFoldDB" id="A0A4R0RSI5"/>
<dbReference type="InterPro" id="IPR036881">
    <property type="entry name" value="Glyco_hydro_3_C_sf"/>
</dbReference>
<name>A0A4R0RSI5_9APHY</name>
<evidence type="ECO:0000313" key="3">
    <source>
        <dbReference type="Proteomes" id="UP000292702"/>
    </source>
</evidence>
<dbReference type="OrthoDB" id="4215304at2759"/>
<sequence length="152" mass="16322">MESYNAAVDDAEGVLRTQGGAIRNTAGASFLSFVSSVKKHAPATHIVYDQHTPVTAQDSDAIIVLRNADRSVWQLDALRSILMAQGTRRVIVVSSSTPYDLISFKAESTNYAHVACGEYTAQALDVVADVIFGKKKATGRLAVVLAVQDQLQ</sequence>